<keyword evidence="3" id="KW-0238">DNA-binding</keyword>
<keyword evidence="2" id="KW-0805">Transcription regulation</keyword>
<name>A0A2H3JNC9_WOLCO</name>
<comment type="subcellular location">
    <subcellularLocation>
        <location evidence="1">Nucleus</location>
    </subcellularLocation>
</comment>
<dbReference type="AlphaFoldDB" id="A0A2H3JNC9"/>
<dbReference type="GO" id="GO:0005634">
    <property type="term" value="C:nucleus"/>
    <property type="evidence" value="ECO:0007669"/>
    <property type="project" value="UniProtKB-SubCell"/>
</dbReference>
<evidence type="ECO:0000313" key="8">
    <source>
        <dbReference type="Proteomes" id="UP000218811"/>
    </source>
</evidence>
<feature type="compositionally biased region" description="Polar residues" evidence="6">
    <location>
        <begin position="165"/>
        <end position="182"/>
    </location>
</feature>
<dbReference type="EMBL" id="KB468053">
    <property type="protein sequence ID" value="PCH40309.1"/>
    <property type="molecule type" value="Genomic_DNA"/>
</dbReference>
<evidence type="ECO:0000313" key="7">
    <source>
        <dbReference type="EMBL" id="PCH40309.1"/>
    </source>
</evidence>
<keyword evidence="4" id="KW-0804">Transcription</keyword>
<dbReference type="InterPro" id="IPR001289">
    <property type="entry name" value="NFYA"/>
</dbReference>
<evidence type="ECO:0000256" key="1">
    <source>
        <dbReference type="ARBA" id="ARBA00004123"/>
    </source>
</evidence>
<accession>A0A2H3JNC9</accession>
<dbReference type="Proteomes" id="UP000218811">
    <property type="component" value="Unassembled WGS sequence"/>
</dbReference>
<evidence type="ECO:0000256" key="5">
    <source>
        <dbReference type="ARBA" id="ARBA00023242"/>
    </source>
</evidence>
<evidence type="ECO:0000256" key="2">
    <source>
        <dbReference type="ARBA" id="ARBA00023015"/>
    </source>
</evidence>
<feature type="compositionally biased region" description="Polar residues" evidence="6">
    <location>
        <begin position="72"/>
        <end position="86"/>
    </location>
</feature>
<organism evidence="7 8">
    <name type="scientific">Wolfiporia cocos (strain MD-104)</name>
    <name type="common">Brown rot fungus</name>
    <dbReference type="NCBI Taxonomy" id="742152"/>
    <lineage>
        <taxon>Eukaryota</taxon>
        <taxon>Fungi</taxon>
        <taxon>Dikarya</taxon>
        <taxon>Basidiomycota</taxon>
        <taxon>Agaricomycotina</taxon>
        <taxon>Agaricomycetes</taxon>
        <taxon>Polyporales</taxon>
        <taxon>Phaeolaceae</taxon>
        <taxon>Wolfiporia</taxon>
    </lineage>
</organism>
<keyword evidence="5" id="KW-0539">Nucleus</keyword>
<feature type="compositionally biased region" description="Basic and acidic residues" evidence="6">
    <location>
        <begin position="201"/>
        <end position="213"/>
    </location>
</feature>
<feature type="region of interest" description="Disordered" evidence="6">
    <location>
        <begin position="1"/>
        <end position="325"/>
    </location>
</feature>
<dbReference type="GO" id="GO:0003677">
    <property type="term" value="F:DNA binding"/>
    <property type="evidence" value="ECO:0007669"/>
    <property type="project" value="UniProtKB-KW"/>
</dbReference>
<protein>
    <submittedName>
        <fullName evidence="7">Uncharacterized protein</fullName>
    </submittedName>
</protein>
<evidence type="ECO:0000256" key="3">
    <source>
        <dbReference type="ARBA" id="ARBA00023125"/>
    </source>
</evidence>
<gene>
    <name evidence="7" type="ORF">WOLCODRAFT_150347</name>
</gene>
<sequence length="325" mass="35448">MLWGKTPAIRAPDQDGQDAKAPKATGHPSPYAHPAGPLRQRQRSCTSGRPYGKGNRPSRTDTAASHSHKPPSVSNAKAGTGVSSPRQPAAHQVERQRRLPKQPRHPFRRPRPNRTRSRHAARQRGSPGGGHCENTTLGPTACRTNGNDQAPRTGQSPPSKAYPGTPQQAYQRSGNATASPVHSDTAHGRLHQTHKAPPPQECRELAQQRDAKPRVPRQGTHKGRGGDYNNLPPSNHLNELKNAAQRSRLKTHRQTAIDTPGQRRRHRLSSKDGGQGDKSSEGQKEKSEKTHLWELKAHVGLGQPRTRHHAQSGRSGHPSVTVPLA</sequence>
<feature type="compositionally biased region" description="Polar residues" evidence="6">
    <location>
        <begin position="133"/>
        <end position="158"/>
    </location>
</feature>
<keyword evidence="8" id="KW-1185">Reference proteome</keyword>
<reference evidence="7 8" key="1">
    <citation type="journal article" date="2012" name="Science">
        <title>The Paleozoic origin of enzymatic lignin decomposition reconstructed from 31 fungal genomes.</title>
        <authorList>
            <person name="Floudas D."/>
            <person name="Binder M."/>
            <person name="Riley R."/>
            <person name="Barry K."/>
            <person name="Blanchette R.A."/>
            <person name="Henrissat B."/>
            <person name="Martinez A.T."/>
            <person name="Otillar R."/>
            <person name="Spatafora J.W."/>
            <person name="Yadav J.S."/>
            <person name="Aerts A."/>
            <person name="Benoit I."/>
            <person name="Boyd A."/>
            <person name="Carlson A."/>
            <person name="Copeland A."/>
            <person name="Coutinho P.M."/>
            <person name="de Vries R.P."/>
            <person name="Ferreira P."/>
            <person name="Findley K."/>
            <person name="Foster B."/>
            <person name="Gaskell J."/>
            <person name="Glotzer D."/>
            <person name="Gorecki P."/>
            <person name="Heitman J."/>
            <person name="Hesse C."/>
            <person name="Hori C."/>
            <person name="Igarashi K."/>
            <person name="Jurgens J.A."/>
            <person name="Kallen N."/>
            <person name="Kersten P."/>
            <person name="Kohler A."/>
            <person name="Kuees U."/>
            <person name="Kumar T.K.A."/>
            <person name="Kuo A."/>
            <person name="LaButti K."/>
            <person name="Larrondo L.F."/>
            <person name="Lindquist E."/>
            <person name="Ling A."/>
            <person name="Lombard V."/>
            <person name="Lucas S."/>
            <person name="Lundell T."/>
            <person name="Martin R."/>
            <person name="McLaughlin D.J."/>
            <person name="Morgenstern I."/>
            <person name="Morin E."/>
            <person name="Murat C."/>
            <person name="Nagy L.G."/>
            <person name="Nolan M."/>
            <person name="Ohm R.A."/>
            <person name="Patyshakuliyeva A."/>
            <person name="Rokas A."/>
            <person name="Ruiz-Duenas F.J."/>
            <person name="Sabat G."/>
            <person name="Salamov A."/>
            <person name="Samejima M."/>
            <person name="Schmutz J."/>
            <person name="Slot J.C."/>
            <person name="St John F."/>
            <person name="Stenlid J."/>
            <person name="Sun H."/>
            <person name="Sun S."/>
            <person name="Syed K."/>
            <person name="Tsang A."/>
            <person name="Wiebenga A."/>
            <person name="Young D."/>
            <person name="Pisabarro A."/>
            <person name="Eastwood D.C."/>
            <person name="Martin F."/>
            <person name="Cullen D."/>
            <person name="Grigoriev I.V."/>
            <person name="Hibbett D.S."/>
        </authorList>
    </citation>
    <scope>NUCLEOTIDE SEQUENCE [LARGE SCALE GENOMIC DNA]</scope>
    <source>
        <strain evidence="7 8">MD-104</strain>
    </source>
</reference>
<proteinExistence type="predicted"/>
<feature type="compositionally biased region" description="Basic residues" evidence="6">
    <location>
        <begin position="98"/>
        <end position="122"/>
    </location>
</feature>
<feature type="compositionally biased region" description="Basic and acidic residues" evidence="6">
    <location>
        <begin position="274"/>
        <end position="297"/>
    </location>
</feature>
<dbReference type="GO" id="GO:0003700">
    <property type="term" value="F:DNA-binding transcription factor activity"/>
    <property type="evidence" value="ECO:0007669"/>
    <property type="project" value="InterPro"/>
</dbReference>
<evidence type="ECO:0000256" key="6">
    <source>
        <dbReference type="SAM" id="MobiDB-lite"/>
    </source>
</evidence>
<dbReference type="PROSITE" id="PS51152">
    <property type="entry name" value="NFYA_HAP2_2"/>
    <property type="match status" value="1"/>
</dbReference>
<evidence type="ECO:0000256" key="4">
    <source>
        <dbReference type="ARBA" id="ARBA00023163"/>
    </source>
</evidence>